<proteinExistence type="predicted"/>
<feature type="region of interest" description="Disordered" evidence="1">
    <location>
        <begin position="19"/>
        <end position="74"/>
    </location>
</feature>
<evidence type="ECO:0000313" key="2">
    <source>
        <dbReference type="EMBL" id="QNE21753.1"/>
    </source>
</evidence>
<protein>
    <recommendedName>
        <fullName evidence="4">DUF4333 domain-containing protein</fullName>
    </recommendedName>
</protein>
<dbReference type="RefSeq" id="WP_185444159.1">
    <property type="nucleotide sequence ID" value="NZ_CP043661.1"/>
</dbReference>
<feature type="compositionally biased region" description="Pro residues" evidence="1">
    <location>
        <begin position="54"/>
        <end position="65"/>
    </location>
</feature>
<dbReference type="PROSITE" id="PS51257">
    <property type="entry name" value="PROKAR_LIPOPROTEIN"/>
    <property type="match status" value="1"/>
</dbReference>
<reference evidence="3" key="1">
    <citation type="submission" date="2019-09" db="EMBL/GenBank/DDBJ databases">
        <title>Antimicrobial potential of Antarctic Bacteria.</title>
        <authorList>
            <person name="Benaud N."/>
            <person name="Edwards R.J."/>
            <person name="Ferrari B.C."/>
        </authorList>
    </citation>
    <scope>NUCLEOTIDE SEQUENCE [LARGE SCALE GENOMIC DNA]</scope>
    <source>
        <strain evidence="3">SPB151</strain>
    </source>
</reference>
<dbReference type="EMBL" id="CP043661">
    <property type="protein sequence ID" value="QNE21753.1"/>
    <property type="molecule type" value="Genomic_DNA"/>
</dbReference>
<sequence>MKTWTVLGTAAVSASLLTGCSDSPSKDAGGIPSTAPTTGSSSAPIPTASTPSLTPLPTPSKPWPTPKVTGQPASDAPLAQRIRFAISKQAQIAAGKAATTTVSCPGIENAEAPGTHNLTCTVTYAGKAYPGKLTVDAKQYTATYKFTSDSVPIVRAKVVDAIQRTVTDASKVTCTMDDVAVVKHTSQGISCDVTTTGNAVQPYRAQVSGNGQVLVTKA</sequence>
<gene>
    <name evidence="2" type="ORF">F1D05_32325</name>
</gene>
<keyword evidence="3" id="KW-1185">Reference proteome</keyword>
<organism evidence="2 3">
    <name type="scientific">Kribbella qitaiheensis</name>
    <dbReference type="NCBI Taxonomy" id="1544730"/>
    <lineage>
        <taxon>Bacteria</taxon>
        <taxon>Bacillati</taxon>
        <taxon>Actinomycetota</taxon>
        <taxon>Actinomycetes</taxon>
        <taxon>Propionibacteriales</taxon>
        <taxon>Kribbellaceae</taxon>
        <taxon>Kribbella</taxon>
    </lineage>
</organism>
<dbReference type="Proteomes" id="UP000515563">
    <property type="component" value="Chromosome"/>
</dbReference>
<feature type="compositionally biased region" description="Low complexity" evidence="1">
    <location>
        <begin position="30"/>
        <end position="53"/>
    </location>
</feature>
<reference evidence="2 3" key="2">
    <citation type="journal article" date="2020" name="Microbiol. Resour. Announc.">
        <title>Antarctic desert soil bacteria exhibit high novel natural product potential, evaluated through long-read genome sequencing and comparative genomics.</title>
        <authorList>
            <person name="Benaud N."/>
            <person name="Edwards R.J."/>
            <person name="Amos T.G."/>
            <person name="D'Agostino P.M."/>
            <person name="Gutierrez-Chavez C."/>
            <person name="Montgomery K."/>
            <person name="Nicetic I."/>
            <person name="Ferrari B.C."/>
        </authorList>
    </citation>
    <scope>NUCLEOTIDE SEQUENCE [LARGE SCALE GENOMIC DNA]</scope>
    <source>
        <strain evidence="2 3">SPB151</strain>
    </source>
</reference>
<evidence type="ECO:0008006" key="4">
    <source>
        <dbReference type="Google" id="ProtNLM"/>
    </source>
</evidence>
<name>A0A7G6X688_9ACTN</name>
<dbReference type="KEGG" id="kqi:F1D05_32325"/>
<dbReference type="AlphaFoldDB" id="A0A7G6X688"/>
<evidence type="ECO:0000313" key="3">
    <source>
        <dbReference type="Proteomes" id="UP000515563"/>
    </source>
</evidence>
<accession>A0A7G6X688</accession>
<evidence type="ECO:0000256" key="1">
    <source>
        <dbReference type="SAM" id="MobiDB-lite"/>
    </source>
</evidence>